<dbReference type="GO" id="GO:0006887">
    <property type="term" value="P:exocytosis"/>
    <property type="evidence" value="ECO:0007669"/>
    <property type="project" value="UniProtKB-KW"/>
</dbReference>
<evidence type="ECO:0000256" key="2">
    <source>
        <dbReference type="ARBA" id="ARBA00022483"/>
    </source>
</evidence>
<feature type="region of interest" description="Disordered" evidence="3">
    <location>
        <begin position="1"/>
        <end position="50"/>
    </location>
</feature>
<name>A0A7S3GFP8_9EUKA</name>
<feature type="region of interest" description="Disordered" evidence="3">
    <location>
        <begin position="147"/>
        <end position="173"/>
    </location>
</feature>
<feature type="region of interest" description="Disordered" evidence="3">
    <location>
        <begin position="1453"/>
        <end position="1503"/>
    </location>
</feature>
<evidence type="ECO:0000256" key="1">
    <source>
        <dbReference type="ARBA" id="ARBA00005823"/>
    </source>
</evidence>
<dbReference type="InterPro" id="IPR035892">
    <property type="entry name" value="C2_domain_sf"/>
</dbReference>
<feature type="compositionally biased region" description="Polar residues" evidence="3">
    <location>
        <begin position="155"/>
        <end position="164"/>
    </location>
</feature>
<evidence type="ECO:0000256" key="3">
    <source>
        <dbReference type="SAM" id="MobiDB-lite"/>
    </source>
</evidence>
<keyword evidence="2" id="KW-0268">Exocytosis</keyword>
<feature type="region of interest" description="Disordered" evidence="3">
    <location>
        <begin position="357"/>
        <end position="392"/>
    </location>
</feature>
<dbReference type="PANTHER" id="PTHR45999:SF4">
    <property type="entry name" value="UNC-13-4A, ISOFORM B"/>
    <property type="match status" value="1"/>
</dbReference>
<feature type="compositionally biased region" description="Low complexity" evidence="3">
    <location>
        <begin position="1474"/>
        <end position="1485"/>
    </location>
</feature>
<accession>A0A7S3GFP8</accession>
<feature type="region of interest" description="Disordered" evidence="3">
    <location>
        <begin position="1272"/>
        <end position="1328"/>
    </location>
</feature>
<dbReference type="EMBL" id="HBIB01041602">
    <property type="protein sequence ID" value="CAE0264878.1"/>
    <property type="molecule type" value="Transcribed_RNA"/>
</dbReference>
<dbReference type="PROSITE" id="PS51259">
    <property type="entry name" value="MHD2"/>
    <property type="match status" value="1"/>
</dbReference>
<dbReference type="GO" id="GO:0099503">
    <property type="term" value="C:secretory vesicle"/>
    <property type="evidence" value="ECO:0007669"/>
    <property type="project" value="TreeGrafter"/>
</dbReference>
<evidence type="ECO:0000313" key="6">
    <source>
        <dbReference type="EMBL" id="CAE0264878.1"/>
    </source>
</evidence>
<feature type="domain" description="MHD2" evidence="5">
    <location>
        <begin position="1224"/>
        <end position="1388"/>
    </location>
</feature>
<evidence type="ECO:0000259" key="4">
    <source>
        <dbReference type="PROSITE" id="PS50004"/>
    </source>
</evidence>
<reference evidence="6" key="1">
    <citation type="submission" date="2021-01" db="EMBL/GenBank/DDBJ databases">
        <authorList>
            <person name="Corre E."/>
            <person name="Pelletier E."/>
            <person name="Niang G."/>
            <person name="Scheremetjew M."/>
            <person name="Finn R."/>
            <person name="Kale V."/>
            <person name="Holt S."/>
            <person name="Cochrane G."/>
            <person name="Meng A."/>
            <person name="Brown T."/>
            <person name="Cohen L."/>
        </authorList>
    </citation>
    <scope>NUCLEOTIDE SEQUENCE</scope>
    <source>
        <strain evidence="6">NIES-2562</strain>
    </source>
</reference>
<feature type="compositionally biased region" description="Low complexity" evidence="3">
    <location>
        <begin position="34"/>
        <end position="50"/>
    </location>
</feature>
<comment type="similarity">
    <text evidence="1">Belongs to the unc-13 family.</text>
</comment>
<feature type="domain" description="C2" evidence="4">
    <location>
        <begin position="197"/>
        <end position="323"/>
    </location>
</feature>
<dbReference type="InterPro" id="IPR014772">
    <property type="entry name" value="Munc13_dom-2"/>
</dbReference>
<feature type="compositionally biased region" description="Basic and acidic residues" evidence="3">
    <location>
        <begin position="9"/>
        <end position="21"/>
    </location>
</feature>
<dbReference type="SMART" id="SM00239">
    <property type="entry name" value="C2"/>
    <property type="match status" value="1"/>
</dbReference>
<dbReference type="Gene3D" id="2.60.40.150">
    <property type="entry name" value="C2 domain"/>
    <property type="match status" value="1"/>
</dbReference>
<feature type="compositionally biased region" description="Basic and acidic residues" evidence="3">
    <location>
        <begin position="1281"/>
        <end position="1304"/>
    </location>
</feature>
<dbReference type="CDD" id="cd00030">
    <property type="entry name" value="C2"/>
    <property type="match status" value="1"/>
</dbReference>
<dbReference type="PROSITE" id="PS50004">
    <property type="entry name" value="C2"/>
    <property type="match status" value="1"/>
</dbReference>
<organism evidence="6">
    <name type="scientific">Palpitomonas bilix</name>
    <dbReference type="NCBI Taxonomy" id="652834"/>
    <lineage>
        <taxon>Eukaryota</taxon>
        <taxon>Eukaryota incertae sedis</taxon>
    </lineage>
</organism>
<dbReference type="SUPFAM" id="SSF49562">
    <property type="entry name" value="C2 domain (Calcium/lipid-binding domain, CaLB)"/>
    <property type="match status" value="1"/>
</dbReference>
<dbReference type="InterPro" id="IPR000008">
    <property type="entry name" value="C2_dom"/>
</dbReference>
<gene>
    <name evidence="6" type="ORF">PBIL07802_LOCUS27212</name>
</gene>
<evidence type="ECO:0000259" key="5">
    <source>
        <dbReference type="PROSITE" id="PS51259"/>
    </source>
</evidence>
<dbReference type="Gene3D" id="1.10.357.50">
    <property type="match status" value="1"/>
</dbReference>
<dbReference type="PANTHER" id="PTHR45999">
    <property type="entry name" value="UNC-13-4A, ISOFORM B"/>
    <property type="match status" value="1"/>
</dbReference>
<dbReference type="Pfam" id="PF00168">
    <property type="entry name" value="C2"/>
    <property type="match status" value="1"/>
</dbReference>
<feature type="compositionally biased region" description="Low complexity" evidence="3">
    <location>
        <begin position="382"/>
        <end position="392"/>
    </location>
</feature>
<protein>
    <submittedName>
        <fullName evidence="6">Uncharacterized protein</fullName>
    </submittedName>
</protein>
<proteinExistence type="inferred from homology"/>
<sequence length="1630" mass="180568">MVFKTAQRALKEEPRKEEPRKPLFSKPASSGFIPSSTKPSRSSITSISASAAAATSTGTKSFIHSRDAESLPSRPFRKSIARLIISIGFGLGVAKKDLAEYLAKHRSSYEEPDMVVEELSGLHRSISTHFYYSENAFRYTFADANESREGEGSAQEGSSRSSPMKLNRQENQENPHLRYTTFKGCYHELVKSLIRGIHLDPAFLLAGGAVVGSKASLHVEVLEAKDLFAKDIGGTSDPYVHVQFGTSTGKTPVVKANLNPKFSISSKKKVAQQSVFDFLVSNPLEKLVVTVYDHDVASEHDFLGKATVELSTLLDQDVHDVWLKLERRSEKSRVSGSIHLRVCFTYSPLLAELDKVKPSSHSTSAGGEGPSKERHGHHHRASSTGSDTISLSSIGDMTISEDSAASTMMIQAGGPVQRAFRALLVALTRAEGMCPFLARREDDLELDGNSFFDLTLDEHGGHVWDSERARLEDTGLIAKATTKDDDEDDDEEEFFGLSPLGELSMMAEWLLREFCLRYGIAPVFASLERNALLAELNRSVNVSFPCLHREAKDLLKLFYLNESKAVDVQFLKSMHVTSAETRGMVNLRPLCFFTDDERRWADKIRDMLAVQCEAHIIRFRSRFPLPILPAEALPKACNDGEDTTSLRDKYIVYGKVEWADATVSDLSHLVGVLHSLLDEDEDALKEVLRNHLAEGTRLRYHRCLALFESQLDDQSSKAIIVSKGTGFNHSRGIDVRLSPVQLTEAIDHIEMSICEMADFYSEAFPAYVKATQVVARESIQLLAEDLMAISMAVEHSLSGEGAESAATSANHAAAQAASEDGISSEFFTLYFRLQAFLARYKDIFATASVPLDESGAILSPERHEVAPSLLSAPQLERGTSLTPISSPTAGGGMLTPAMKAGLSPQQQAKAESLTQRGLIDPSRLFSFFITDWIENTSVKLNMWAKEAVKMDSWTPLNFEKDDEEDSKTTKTEQLFAKRRKASEAVKKNDDLIASPNCSSSVVDMLTALLQAMGSFARIKTTVGEHVTQFAAMICQVVQMYASELQTRFVAEMQSSAPLKTEGATPKPTKKSLVKKFLSAITVDLFRSHSGKDKETARKKVQESQGFDDFYSIFVRLNNIEFAILKLDDIMTAMMEKLQLNEEGGEEEKEGREEKAKIREEATTIFFDTISFLKRTLGTMVKQLVDAIEEDAIRALQQGLGDSLHVLEKGELGAFSLTLRPEQVDHILTPFFNTVEPQLVICHSILQQSVILRLLRVFWSRIAKALEVVAFEPPPPPPLQKEASKKKEKEVVKDEGKDKGKDKDKKGKRKGSVAKEEIALPPPKEEEADESLVMMARASRLHQILDRLAEFFHAGGEGIPKKAIDLHRARIESLMNLQYEPTHALISKYEQAPDSPTQKDDHNLTMYKEDIERVIKARDKDRKAKEFWVELQAQREAARKAENNRTWGRRRVKTGTVGAKKEGEARRPSLSSMFSVQEESASVGESGASGGGAAADVASARPSVDERARDEEVLERFNLPSDGSVFIANTYRCSLSAGTGIGVLGNLYVTSICLCFEPLVSDGKKEKKGLQTIMLKDVVGMKKGGTLTKKFLYFTLSDGTQRKVSSLFGSRDQLINVVEAFAKGQQRINRS</sequence>
<dbReference type="InterPro" id="IPR052095">
    <property type="entry name" value="UNC-13_domain"/>
</dbReference>